<dbReference type="Pfam" id="PF00561">
    <property type="entry name" value="Abhydrolase_1"/>
    <property type="match status" value="1"/>
</dbReference>
<protein>
    <recommendedName>
        <fullName evidence="2">AB hydrolase-1 domain-containing protein</fullName>
    </recommendedName>
</protein>
<dbReference type="Gene3D" id="3.40.50.1820">
    <property type="entry name" value="alpha/beta hydrolase"/>
    <property type="match status" value="1"/>
</dbReference>
<evidence type="ECO:0000313" key="4">
    <source>
        <dbReference type="Proteomes" id="UP000233837"/>
    </source>
</evidence>
<feature type="signal peptide" evidence="1">
    <location>
        <begin position="1"/>
        <end position="30"/>
    </location>
</feature>
<accession>A0A2I0X089</accession>
<evidence type="ECO:0000313" key="3">
    <source>
        <dbReference type="EMBL" id="PKU81336.1"/>
    </source>
</evidence>
<dbReference type="InterPro" id="IPR029058">
    <property type="entry name" value="AB_hydrolase_fold"/>
</dbReference>
<reference evidence="3 4" key="2">
    <citation type="journal article" date="2017" name="Nature">
        <title>The Apostasia genome and the evolution of orchids.</title>
        <authorList>
            <person name="Zhang G.Q."/>
            <person name="Liu K.W."/>
            <person name="Li Z."/>
            <person name="Lohaus R."/>
            <person name="Hsiao Y.Y."/>
            <person name="Niu S.C."/>
            <person name="Wang J.Y."/>
            <person name="Lin Y.C."/>
            <person name="Xu Q."/>
            <person name="Chen L.J."/>
            <person name="Yoshida K."/>
            <person name="Fujiwara S."/>
            <person name="Wang Z.W."/>
            <person name="Zhang Y.Q."/>
            <person name="Mitsuda N."/>
            <person name="Wang M."/>
            <person name="Liu G.H."/>
            <person name="Pecoraro L."/>
            <person name="Huang H.X."/>
            <person name="Xiao X.J."/>
            <person name="Lin M."/>
            <person name="Wu X.Y."/>
            <person name="Wu W.L."/>
            <person name="Chen Y.Y."/>
            <person name="Chang S.B."/>
            <person name="Sakamoto S."/>
            <person name="Ohme-Takagi M."/>
            <person name="Yagi M."/>
            <person name="Zeng S.J."/>
            <person name="Shen C.Y."/>
            <person name="Yeh C.M."/>
            <person name="Luo Y.B."/>
            <person name="Tsai W.C."/>
            <person name="Van de Peer Y."/>
            <person name="Liu Z.J."/>
        </authorList>
    </citation>
    <scope>NUCLEOTIDE SEQUENCE [LARGE SCALE GENOMIC DNA]</scope>
    <source>
        <tissue evidence="3">The whole plant</tissue>
    </source>
</reference>
<reference evidence="3 4" key="1">
    <citation type="journal article" date="2016" name="Sci. Rep.">
        <title>The Dendrobium catenatum Lindl. genome sequence provides insights into polysaccharide synthase, floral development and adaptive evolution.</title>
        <authorList>
            <person name="Zhang G.Q."/>
            <person name="Xu Q."/>
            <person name="Bian C."/>
            <person name="Tsai W.C."/>
            <person name="Yeh C.M."/>
            <person name="Liu K.W."/>
            <person name="Yoshida K."/>
            <person name="Zhang L.S."/>
            <person name="Chang S.B."/>
            <person name="Chen F."/>
            <person name="Shi Y."/>
            <person name="Su Y.Y."/>
            <person name="Zhang Y.Q."/>
            <person name="Chen L.J."/>
            <person name="Yin Y."/>
            <person name="Lin M."/>
            <person name="Huang H."/>
            <person name="Deng H."/>
            <person name="Wang Z.W."/>
            <person name="Zhu S.L."/>
            <person name="Zhao X."/>
            <person name="Deng C."/>
            <person name="Niu S.C."/>
            <person name="Huang J."/>
            <person name="Wang M."/>
            <person name="Liu G.H."/>
            <person name="Yang H.J."/>
            <person name="Xiao X.J."/>
            <person name="Hsiao Y.Y."/>
            <person name="Wu W.L."/>
            <person name="Chen Y.Y."/>
            <person name="Mitsuda N."/>
            <person name="Ohme-Takagi M."/>
            <person name="Luo Y.B."/>
            <person name="Van de Peer Y."/>
            <person name="Liu Z.J."/>
        </authorList>
    </citation>
    <scope>NUCLEOTIDE SEQUENCE [LARGE SCALE GENOMIC DNA]</scope>
    <source>
        <tissue evidence="3">The whole plant</tissue>
    </source>
</reference>
<name>A0A2I0X089_9ASPA</name>
<gene>
    <name evidence="3" type="ORF">MA16_Dca022842</name>
</gene>
<dbReference type="EMBL" id="KZ502258">
    <property type="protein sequence ID" value="PKU81336.1"/>
    <property type="molecule type" value="Genomic_DNA"/>
</dbReference>
<dbReference type="Proteomes" id="UP000233837">
    <property type="component" value="Unassembled WGS sequence"/>
</dbReference>
<evidence type="ECO:0000259" key="2">
    <source>
        <dbReference type="Pfam" id="PF00561"/>
    </source>
</evidence>
<feature type="chain" id="PRO_5014196159" description="AB hydrolase-1 domain-containing protein" evidence="1">
    <location>
        <begin position="31"/>
        <end position="78"/>
    </location>
</feature>
<feature type="domain" description="AB hydrolase-1" evidence="2">
    <location>
        <begin position="17"/>
        <end position="64"/>
    </location>
</feature>
<dbReference type="InterPro" id="IPR000073">
    <property type="entry name" value="AB_hydrolase_1"/>
</dbReference>
<sequence>MRRPRAPATFPLFNFHLVGDLVALIGLSRQEQVFVVGHDWGAIVAWNYAFSGPDRLKRCVNLSVPFLPRKQVCGEQTP</sequence>
<dbReference type="STRING" id="906689.A0A2I0X089"/>
<dbReference type="PANTHER" id="PTHR43329">
    <property type="entry name" value="EPOXIDE HYDROLASE"/>
    <property type="match status" value="1"/>
</dbReference>
<dbReference type="AlphaFoldDB" id="A0A2I0X089"/>
<keyword evidence="1" id="KW-0732">Signal</keyword>
<organism evidence="3 4">
    <name type="scientific">Dendrobium catenatum</name>
    <dbReference type="NCBI Taxonomy" id="906689"/>
    <lineage>
        <taxon>Eukaryota</taxon>
        <taxon>Viridiplantae</taxon>
        <taxon>Streptophyta</taxon>
        <taxon>Embryophyta</taxon>
        <taxon>Tracheophyta</taxon>
        <taxon>Spermatophyta</taxon>
        <taxon>Magnoliopsida</taxon>
        <taxon>Liliopsida</taxon>
        <taxon>Asparagales</taxon>
        <taxon>Orchidaceae</taxon>
        <taxon>Epidendroideae</taxon>
        <taxon>Malaxideae</taxon>
        <taxon>Dendrobiinae</taxon>
        <taxon>Dendrobium</taxon>
    </lineage>
</organism>
<evidence type="ECO:0000256" key="1">
    <source>
        <dbReference type="SAM" id="SignalP"/>
    </source>
</evidence>
<dbReference type="SUPFAM" id="SSF53474">
    <property type="entry name" value="alpha/beta-Hydrolases"/>
    <property type="match status" value="1"/>
</dbReference>
<proteinExistence type="predicted"/>
<keyword evidence="4" id="KW-1185">Reference proteome</keyword>